<evidence type="ECO:0000313" key="1">
    <source>
        <dbReference type="EMBL" id="KAJ3556915.1"/>
    </source>
</evidence>
<organism evidence="1 2">
    <name type="scientific">Phlebia brevispora</name>
    <dbReference type="NCBI Taxonomy" id="194682"/>
    <lineage>
        <taxon>Eukaryota</taxon>
        <taxon>Fungi</taxon>
        <taxon>Dikarya</taxon>
        <taxon>Basidiomycota</taxon>
        <taxon>Agaricomycotina</taxon>
        <taxon>Agaricomycetes</taxon>
        <taxon>Polyporales</taxon>
        <taxon>Meruliaceae</taxon>
        <taxon>Phlebia</taxon>
    </lineage>
</organism>
<proteinExistence type="predicted"/>
<sequence>MQHIYNNLDLLPVETISVDGMPFMLQCFHVSSNPNVADVIFMELLKINASVTGVIQRGQVININIELLLSLSLFIDTYLIRHSYSKLSIESFYYVFLECDHFSMF</sequence>
<evidence type="ECO:0000313" key="2">
    <source>
        <dbReference type="Proteomes" id="UP001148662"/>
    </source>
</evidence>
<comment type="caution">
    <text evidence="1">The sequence shown here is derived from an EMBL/GenBank/DDBJ whole genome shotgun (WGS) entry which is preliminary data.</text>
</comment>
<dbReference type="Proteomes" id="UP001148662">
    <property type="component" value="Unassembled WGS sequence"/>
</dbReference>
<name>A0ACC1TAH8_9APHY</name>
<dbReference type="EMBL" id="JANHOG010000200">
    <property type="protein sequence ID" value="KAJ3556915.1"/>
    <property type="molecule type" value="Genomic_DNA"/>
</dbReference>
<protein>
    <submittedName>
        <fullName evidence="1">Uncharacterized protein</fullName>
    </submittedName>
</protein>
<keyword evidence="2" id="KW-1185">Reference proteome</keyword>
<reference evidence="1" key="1">
    <citation type="submission" date="2022-07" db="EMBL/GenBank/DDBJ databases">
        <title>Genome Sequence of Phlebia brevispora.</title>
        <authorList>
            <person name="Buettner E."/>
        </authorList>
    </citation>
    <scope>NUCLEOTIDE SEQUENCE</scope>
    <source>
        <strain evidence="1">MPL23</strain>
    </source>
</reference>
<accession>A0ACC1TAH8</accession>
<gene>
    <name evidence="1" type="ORF">NM688_g1762</name>
</gene>